<evidence type="ECO:0000313" key="3">
    <source>
        <dbReference type="Proteomes" id="UP000199663"/>
    </source>
</evidence>
<name>A0A1H3RQP3_9BACT</name>
<dbReference type="Pfam" id="PF10677">
    <property type="entry name" value="DUF2490"/>
    <property type="match status" value="1"/>
</dbReference>
<dbReference type="RefSeq" id="WP_019598457.1">
    <property type="nucleotide sequence ID" value="NZ_FNQC01000009.1"/>
</dbReference>
<sequence length="256" mass="29958">MKIVKINSFIILLALFFMGLSVQAQNNRLHDYNPVGWYAFFANYKLDDKWSLHGEFQWRREGFFPDPQQNLYRVGVNYAIHKQVVFRLGYAFADTYFYGNIPIQASAKIFPEHRTYQMVTISNPIGRVALSHRFMLEQRWVGRYVNPNLSKVDDYNFVNRIRYMARIQIPLVGPTLEDKEPYLAAYDEVMIGFGKYVNQNIFDQNRIGLLAGYQFSKSLRIEGGYLNQTAQFGRLIDGKSVFQHNTGFIVNTYFSF</sequence>
<comment type="caution">
    <text evidence="2">The sequence shown here is derived from an EMBL/GenBank/DDBJ whole genome shotgun (WGS) entry which is preliminary data.</text>
</comment>
<proteinExistence type="predicted"/>
<gene>
    <name evidence="2" type="ORF">SAMN05444412_10950</name>
</gene>
<feature type="chain" id="PRO_5045745578" description="DUF2490 domain-containing protein" evidence="1">
    <location>
        <begin position="25"/>
        <end position="256"/>
    </location>
</feature>
<dbReference type="EMBL" id="FNQC01000009">
    <property type="protein sequence ID" value="SDZ28016.1"/>
    <property type="molecule type" value="Genomic_DNA"/>
</dbReference>
<keyword evidence="1" id="KW-0732">Signal</keyword>
<dbReference type="InterPro" id="IPR019619">
    <property type="entry name" value="DUF2490"/>
</dbReference>
<protein>
    <recommendedName>
        <fullName evidence="4">DUF2490 domain-containing protein</fullName>
    </recommendedName>
</protein>
<dbReference type="SUPFAM" id="SSF56935">
    <property type="entry name" value="Porins"/>
    <property type="match status" value="1"/>
</dbReference>
<reference evidence="2 3" key="1">
    <citation type="submission" date="2016-10" db="EMBL/GenBank/DDBJ databases">
        <authorList>
            <person name="Varghese N."/>
            <person name="Submissions S."/>
        </authorList>
    </citation>
    <scope>NUCLEOTIDE SEQUENCE [LARGE SCALE GENOMIC DNA]</scope>
    <source>
        <strain evidence="2 3">DSM 17997</strain>
    </source>
</reference>
<keyword evidence="3" id="KW-1185">Reference proteome</keyword>
<organism evidence="2 3">
    <name type="scientific">Rhodonellum ikkaensis</name>
    <dbReference type="NCBI Taxonomy" id="336829"/>
    <lineage>
        <taxon>Bacteria</taxon>
        <taxon>Pseudomonadati</taxon>
        <taxon>Bacteroidota</taxon>
        <taxon>Cytophagia</taxon>
        <taxon>Cytophagales</taxon>
        <taxon>Cytophagaceae</taxon>
        <taxon>Rhodonellum</taxon>
    </lineage>
</organism>
<evidence type="ECO:0000256" key="1">
    <source>
        <dbReference type="SAM" id="SignalP"/>
    </source>
</evidence>
<accession>A0A1H3RQP3</accession>
<evidence type="ECO:0008006" key="4">
    <source>
        <dbReference type="Google" id="ProtNLM"/>
    </source>
</evidence>
<dbReference type="Proteomes" id="UP000199663">
    <property type="component" value="Unassembled WGS sequence"/>
</dbReference>
<feature type="signal peptide" evidence="1">
    <location>
        <begin position="1"/>
        <end position="24"/>
    </location>
</feature>
<evidence type="ECO:0000313" key="2">
    <source>
        <dbReference type="EMBL" id="SDZ28016.1"/>
    </source>
</evidence>